<dbReference type="Pfam" id="PF08241">
    <property type="entry name" value="Methyltransf_11"/>
    <property type="match status" value="1"/>
</dbReference>
<keyword evidence="3" id="KW-0489">Methyltransferase</keyword>
<proteinExistence type="predicted"/>
<dbReference type="PANTHER" id="PTHR45036:SF1">
    <property type="entry name" value="METHYLTRANSFERASE LIKE 7A"/>
    <property type="match status" value="1"/>
</dbReference>
<dbReference type="AlphaFoldDB" id="A0A4U5UC35"/>
<dbReference type="EMBL" id="CM014082">
    <property type="protein sequence ID" value="TKS71558.1"/>
    <property type="molecule type" value="Genomic_DNA"/>
</dbReference>
<accession>A0A4U5UC35</accession>
<keyword evidence="4" id="KW-1185">Reference proteome</keyword>
<dbReference type="Proteomes" id="UP000298787">
    <property type="component" value="Chromosome 5"/>
</dbReference>
<keyword evidence="3" id="KW-0808">Transferase</keyword>
<sequence length="242" mass="28003">MTFLMRFFALVVNALCLPLHLMERVGLYQIYKRVFPFCLYRISVTYNKKMYDKKKELFRSLSEFKKPGGQLTLLEIGCGTGANFEFYPPGCKVICTDPNPHFHKYLKRCMDDNSHLNYERFLVASGEDMGSVEDDSVDAVVCTLVLCSVNSITQTLREAHRILRPGGAFFFLEHVMADPSSWAYFFQHVLQPIWYYFGDGCEVTRETWKHLEAAGFSELKMRHIEAPFIFMIKPHIVGHAVK</sequence>
<evidence type="ECO:0000256" key="1">
    <source>
        <dbReference type="SAM" id="SignalP"/>
    </source>
</evidence>
<dbReference type="GO" id="GO:0032259">
    <property type="term" value="P:methylation"/>
    <property type="evidence" value="ECO:0007669"/>
    <property type="project" value="UniProtKB-KW"/>
</dbReference>
<keyword evidence="1" id="KW-0732">Signal</keyword>
<dbReference type="InterPro" id="IPR052356">
    <property type="entry name" value="Thiol_S-MT"/>
</dbReference>
<dbReference type="PANTHER" id="PTHR45036">
    <property type="entry name" value="METHYLTRANSFERASE LIKE 7B"/>
    <property type="match status" value="1"/>
</dbReference>
<feature type="domain" description="Methyltransferase type 11" evidence="2">
    <location>
        <begin position="74"/>
        <end position="171"/>
    </location>
</feature>
<gene>
    <name evidence="3" type="ORF">D9C73_004990</name>
</gene>
<dbReference type="SUPFAM" id="SSF53335">
    <property type="entry name" value="S-adenosyl-L-methionine-dependent methyltransferases"/>
    <property type="match status" value="1"/>
</dbReference>
<dbReference type="InterPro" id="IPR013216">
    <property type="entry name" value="Methyltransf_11"/>
</dbReference>
<dbReference type="InterPro" id="IPR029063">
    <property type="entry name" value="SAM-dependent_MTases_sf"/>
</dbReference>
<feature type="chain" id="PRO_5020217842" evidence="1">
    <location>
        <begin position="17"/>
        <end position="242"/>
    </location>
</feature>
<evidence type="ECO:0000313" key="4">
    <source>
        <dbReference type="Proteomes" id="UP000298787"/>
    </source>
</evidence>
<organism evidence="3 4">
    <name type="scientific">Collichthys lucidus</name>
    <name type="common">Big head croaker</name>
    <name type="synonym">Sciaena lucida</name>
    <dbReference type="NCBI Taxonomy" id="240159"/>
    <lineage>
        <taxon>Eukaryota</taxon>
        <taxon>Metazoa</taxon>
        <taxon>Chordata</taxon>
        <taxon>Craniata</taxon>
        <taxon>Vertebrata</taxon>
        <taxon>Euteleostomi</taxon>
        <taxon>Actinopterygii</taxon>
        <taxon>Neopterygii</taxon>
        <taxon>Teleostei</taxon>
        <taxon>Neoteleostei</taxon>
        <taxon>Acanthomorphata</taxon>
        <taxon>Eupercaria</taxon>
        <taxon>Sciaenidae</taxon>
        <taxon>Collichthys</taxon>
    </lineage>
</organism>
<dbReference type="OrthoDB" id="416496at2759"/>
<dbReference type="Gene3D" id="3.40.50.150">
    <property type="entry name" value="Vaccinia Virus protein VP39"/>
    <property type="match status" value="1"/>
</dbReference>
<dbReference type="GO" id="GO:0008757">
    <property type="term" value="F:S-adenosylmethionine-dependent methyltransferase activity"/>
    <property type="evidence" value="ECO:0007669"/>
    <property type="project" value="InterPro"/>
</dbReference>
<evidence type="ECO:0000259" key="2">
    <source>
        <dbReference type="Pfam" id="PF08241"/>
    </source>
</evidence>
<dbReference type="STRING" id="240159.A0A4U5UC35"/>
<feature type="signal peptide" evidence="1">
    <location>
        <begin position="1"/>
        <end position="16"/>
    </location>
</feature>
<name>A0A4U5UC35_COLLU</name>
<dbReference type="CDD" id="cd02440">
    <property type="entry name" value="AdoMet_MTases"/>
    <property type="match status" value="1"/>
</dbReference>
<protein>
    <submittedName>
        <fullName evidence="3">Methyltransferase-like protein 7A</fullName>
    </submittedName>
</protein>
<reference evidence="3 4" key="1">
    <citation type="submission" date="2019-01" db="EMBL/GenBank/DDBJ databases">
        <title>Genome Assembly of Collichthys lucidus.</title>
        <authorList>
            <person name="Cai M."/>
            <person name="Xiao S."/>
        </authorList>
    </citation>
    <scope>NUCLEOTIDE SEQUENCE [LARGE SCALE GENOMIC DNA]</scope>
    <source>
        <strain evidence="3">JT15FE1705JMU</strain>
        <tissue evidence="3">Muscle</tissue>
    </source>
</reference>
<evidence type="ECO:0000313" key="3">
    <source>
        <dbReference type="EMBL" id="TKS71558.1"/>
    </source>
</evidence>